<keyword evidence="3" id="KW-0788">Thiol protease</keyword>
<evidence type="ECO:0000256" key="1">
    <source>
        <dbReference type="ARBA" id="ARBA00009005"/>
    </source>
</evidence>
<gene>
    <name evidence="5" type="ORF">ARMGADRAFT_898469</name>
</gene>
<accession>A0A2H3DS89</accession>
<dbReference type="InParanoid" id="A0A2H3DS89"/>
<sequence length="171" mass="19122">IWALIIAINEYYGGVKPLSGCINDGRLMEEYITKDLGVPQEHVRCLFNEKATRAGILRGLSDFYTDARIHQGDIIIIYFAGHGASYCCTNHYENEFGERVKPQQPDIPRRCCPVEAICPVDRGDCNPQYPSGRVPDIADREINAHLSRLSQAKGHRITVIFDCCHSGGATR</sequence>
<dbReference type="Proteomes" id="UP000217790">
    <property type="component" value="Unassembled WGS sequence"/>
</dbReference>
<feature type="domain" description="Peptidase C14 caspase" evidence="4">
    <location>
        <begin position="2"/>
        <end position="167"/>
    </location>
</feature>
<evidence type="ECO:0000313" key="6">
    <source>
        <dbReference type="Proteomes" id="UP000217790"/>
    </source>
</evidence>
<dbReference type="InterPro" id="IPR050452">
    <property type="entry name" value="Metacaspase"/>
</dbReference>
<dbReference type="GO" id="GO:0006915">
    <property type="term" value="P:apoptotic process"/>
    <property type="evidence" value="ECO:0007669"/>
    <property type="project" value="UniProtKB-KW"/>
</dbReference>
<proteinExistence type="inferred from homology"/>
<dbReference type="PANTHER" id="PTHR48104">
    <property type="entry name" value="METACASPASE-4"/>
    <property type="match status" value="1"/>
</dbReference>
<dbReference type="GO" id="GO:0004197">
    <property type="term" value="F:cysteine-type endopeptidase activity"/>
    <property type="evidence" value="ECO:0007669"/>
    <property type="project" value="InterPro"/>
</dbReference>
<dbReference type="InterPro" id="IPR029030">
    <property type="entry name" value="Caspase-like_dom_sf"/>
</dbReference>
<dbReference type="Pfam" id="PF00656">
    <property type="entry name" value="Peptidase_C14"/>
    <property type="match status" value="1"/>
</dbReference>
<comment type="similarity">
    <text evidence="1">Belongs to the peptidase C14B family.</text>
</comment>
<dbReference type="SUPFAM" id="SSF52129">
    <property type="entry name" value="Caspase-like"/>
    <property type="match status" value="1"/>
</dbReference>
<dbReference type="InterPro" id="IPR011600">
    <property type="entry name" value="Pept_C14_caspase"/>
</dbReference>
<keyword evidence="6" id="KW-1185">Reference proteome</keyword>
<reference evidence="6" key="1">
    <citation type="journal article" date="2017" name="Nat. Ecol. Evol.">
        <title>Genome expansion and lineage-specific genetic innovations in the forest pathogenic fungi Armillaria.</title>
        <authorList>
            <person name="Sipos G."/>
            <person name="Prasanna A.N."/>
            <person name="Walter M.C."/>
            <person name="O'Connor E."/>
            <person name="Balint B."/>
            <person name="Krizsan K."/>
            <person name="Kiss B."/>
            <person name="Hess J."/>
            <person name="Varga T."/>
            <person name="Slot J."/>
            <person name="Riley R."/>
            <person name="Boka B."/>
            <person name="Rigling D."/>
            <person name="Barry K."/>
            <person name="Lee J."/>
            <person name="Mihaltcheva S."/>
            <person name="LaButti K."/>
            <person name="Lipzen A."/>
            <person name="Waldron R."/>
            <person name="Moloney N.M."/>
            <person name="Sperisen C."/>
            <person name="Kredics L."/>
            <person name="Vagvoelgyi C."/>
            <person name="Patrignani A."/>
            <person name="Fitzpatrick D."/>
            <person name="Nagy I."/>
            <person name="Doyle S."/>
            <person name="Anderson J.B."/>
            <person name="Grigoriev I.V."/>
            <person name="Gueldener U."/>
            <person name="Muensterkoetter M."/>
            <person name="Nagy L.G."/>
        </authorList>
    </citation>
    <scope>NUCLEOTIDE SEQUENCE [LARGE SCALE GENOMIC DNA]</scope>
    <source>
        <strain evidence="6">Ar21-2</strain>
    </source>
</reference>
<feature type="non-terminal residue" evidence="5">
    <location>
        <position position="1"/>
    </location>
</feature>
<dbReference type="GO" id="GO:0006508">
    <property type="term" value="P:proteolysis"/>
    <property type="evidence" value="ECO:0007669"/>
    <property type="project" value="InterPro"/>
</dbReference>
<evidence type="ECO:0000256" key="3">
    <source>
        <dbReference type="ARBA" id="ARBA00022807"/>
    </source>
</evidence>
<dbReference type="PANTHER" id="PTHR48104:SF30">
    <property type="entry name" value="METACASPASE-1"/>
    <property type="match status" value="1"/>
</dbReference>
<dbReference type="GO" id="GO:0005737">
    <property type="term" value="C:cytoplasm"/>
    <property type="evidence" value="ECO:0007669"/>
    <property type="project" value="TreeGrafter"/>
</dbReference>
<dbReference type="EMBL" id="KZ293654">
    <property type="protein sequence ID" value="PBK94322.1"/>
    <property type="molecule type" value="Genomic_DNA"/>
</dbReference>
<dbReference type="Gene3D" id="3.40.50.1460">
    <property type="match status" value="1"/>
</dbReference>
<evidence type="ECO:0000313" key="5">
    <source>
        <dbReference type="EMBL" id="PBK94322.1"/>
    </source>
</evidence>
<keyword evidence="3" id="KW-0378">Hydrolase</keyword>
<evidence type="ECO:0000256" key="2">
    <source>
        <dbReference type="ARBA" id="ARBA00022703"/>
    </source>
</evidence>
<evidence type="ECO:0000259" key="4">
    <source>
        <dbReference type="Pfam" id="PF00656"/>
    </source>
</evidence>
<organism evidence="5 6">
    <name type="scientific">Armillaria gallica</name>
    <name type="common">Bulbous honey fungus</name>
    <name type="synonym">Armillaria bulbosa</name>
    <dbReference type="NCBI Taxonomy" id="47427"/>
    <lineage>
        <taxon>Eukaryota</taxon>
        <taxon>Fungi</taxon>
        <taxon>Dikarya</taxon>
        <taxon>Basidiomycota</taxon>
        <taxon>Agaricomycotina</taxon>
        <taxon>Agaricomycetes</taxon>
        <taxon>Agaricomycetidae</taxon>
        <taxon>Agaricales</taxon>
        <taxon>Marasmiineae</taxon>
        <taxon>Physalacriaceae</taxon>
        <taxon>Armillaria</taxon>
    </lineage>
</organism>
<dbReference type="OMA" id="DREINAH"/>
<keyword evidence="2" id="KW-0053">Apoptosis</keyword>
<protein>
    <recommendedName>
        <fullName evidence="4">Peptidase C14 caspase domain-containing protein</fullName>
    </recommendedName>
</protein>
<name>A0A2H3DS89_ARMGA</name>
<keyword evidence="3" id="KW-0645">Protease</keyword>
<dbReference type="AlphaFoldDB" id="A0A2H3DS89"/>
<dbReference type="STRING" id="47427.A0A2H3DS89"/>
<dbReference type="OrthoDB" id="10255174at2759"/>
<feature type="non-terminal residue" evidence="5">
    <location>
        <position position="171"/>
    </location>
</feature>